<evidence type="ECO:0000256" key="4">
    <source>
        <dbReference type="ARBA" id="ARBA00022989"/>
    </source>
</evidence>
<evidence type="ECO:0000313" key="13">
    <source>
        <dbReference type="Proteomes" id="UP000274756"/>
    </source>
</evidence>
<evidence type="ECO:0000256" key="6">
    <source>
        <dbReference type="ARBA" id="ARBA00023136"/>
    </source>
</evidence>
<comment type="similarity">
    <text evidence="8">Belongs to the two pore domain potassium channel (TC 1.A.1.8) family.</text>
</comment>
<keyword evidence="3 8" id="KW-0812">Transmembrane</keyword>
<organism evidence="12 14">
    <name type="scientific">Dracunculus medinensis</name>
    <name type="common">Guinea worm</name>
    <dbReference type="NCBI Taxonomy" id="318479"/>
    <lineage>
        <taxon>Eukaryota</taxon>
        <taxon>Metazoa</taxon>
        <taxon>Ecdysozoa</taxon>
        <taxon>Nematoda</taxon>
        <taxon>Chromadorea</taxon>
        <taxon>Rhabditida</taxon>
        <taxon>Spirurina</taxon>
        <taxon>Dracunculoidea</taxon>
        <taxon>Dracunculidae</taxon>
        <taxon>Dracunculus</taxon>
    </lineage>
</organism>
<dbReference type="PRINTS" id="PR01333">
    <property type="entry name" value="2POREKCHANEL"/>
</dbReference>
<evidence type="ECO:0000313" key="11">
    <source>
        <dbReference type="EMBL" id="VDN55678.1"/>
    </source>
</evidence>
<name>A0A0N4U3I6_DRAME</name>
<dbReference type="InterPro" id="IPR003280">
    <property type="entry name" value="2pore_dom_K_chnl"/>
</dbReference>
<evidence type="ECO:0000256" key="8">
    <source>
        <dbReference type="RuleBase" id="RU003857"/>
    </source>
</evidence>
<feature type="transmembrane region" description="Helical" evidence="9">
    <location>
        <begin position="142"/>
        <end position="162"/>
    </location>
</feature>
<comment type="subcellular location">
    <subcellularLocation>
        <location evidence="1">Membrane</location>
        <topology evidence="1">Multi-pass membrane protein</topology>
    </subcellularLocation>
</comment>
<keyword evidence="2 8" id="KW-0813">Transport</keyword>
<keyword evidence="7 8" id="KW-0407">Ion channel</keyword>
<reference evidence="11 13" key="2">
    <citation type="submission" date="2018-11" db="EMBL/GenBank/DDBJ databases">
        <authorList>
            <consortium name="Pathogen Informatics"/>
        </authorList>
    </citation>
    <scope>NUCLEOTIDE SEQUENCE [LARGE SCALE GENOMIC DNA]</scope>
</reference>
<dbReference type="PANTHER" id="PTHR11003:SF97">
    <property type="entry name" value="POTASSIUM CHANNEL DOMAIN-CONTAINING PROTEIN"/>
    <property type="match status" value="1"/>
</dbReference>
<accession>A0A0N4U3I6</accession>
<evidence type="ECO:0000256" key="7">
    <source>
        <dbReference type="ARBA" id="ARBA00023303"/>
    </source>
</evidence>
<feature type="transmembrane region" description="Helical" evidence="9">
    <location>
        <begin position="168"/>
        <end position="190"/>
    </location>
</feature>
<protein>
    <submittedName>
        <fullName evidence="14">Ion_trans_2 domain-containing protein</fullName>
    </submittedName>
</protein>
<keyword evidence="4 9" id="KW-1133">Transmembrane helix</keyword>
<dbReference type="InterPro" id="IPR013099">
    <property type="entry name" value="K_chnl_dom"/>
</dbReference>
<feature type="transmembrane region" description="Helical" evidence="9">
    <location>
        <begin position="40"/>
        <end position="61"/>
    </location>
</feature>
<evidence type="ECO:0000313" key="12">
    <source>
        <dbReference type="Proteomes" id="UP000038040"/>
    </source>
</evidence>
<evidence type="ECO:0000259" key="10">
    <source>
        <dbReference type="Pfam" id="PF07885"/>
    </source>
</evidence>
<dbReference type="Proteomes" id="UP000038040">
    <property type="component" value="Unplaced"/>
</dbReference>
<evidence type="ECO:0000313" key="14">
    <source>
        <dbReference type="WBParaSite" id="DME_0000129101-mRNA-1"/>
    </source>
</evidence>
<dbReference type="Gene3D" id="1.10.287.70">
    <property type="match status" value="1"/>
</dbReference>
<dbReference type="AlphaFoldDB" id="A0A0N4U3I6"/>
<feature type="domain" description="Potassium channel" evidence="10">
    <location>
        <begin position="122"/>
        <end position="195"/>
    </location>
</feature>
<evidence type="ECO:0000256" key="1">
    <source>
        <dbReference type="ARBA" id="ARBA00004141"/>
    </source>
</evidence>
<keyword evidence="6 9" id="KW-0472">Membrane</keyword>
<dbReference type="SUPFAM" id="SSF81324">
    <property type="entry name" value="Voltage-gated potassium channels"/>
    <property type="match status" value="2"/>
</dbReference>
<dbReference type="GO" id="GO:0005886">
    <property type="term" value="C:plasma membrane"/>
    <property type="evidence" value="ECO:0007669"/>
    <property type="project" value="TreeGrafter"/>
</dbReference>
<dbReference type="GO" id="GO:0022841">
    <property type="term" value="F:potassium ion leak channel activity"/>
    <property type="evidence" value="ECO:0007669"/>
    <property type="project" value="TreeGrafter"/>
</dbReference>
<evidence type="ECO:0000256" key="5">
    <source>
        <dbReference type="ARBA" id="ARBA00023065"/>
    </source>
</evidence>
<reference evidence="14" key="1">
    <citation type="submission" date="2017-02" db="UniProtKB">
        <authorList>
            <consortium name="WormBaseParasite"/>
        </authorList>
    </citation>
    <scope>IDENTIFICATION</scope>
</reference>
<sequence length="276" mass="31262">MSSTIRNCRQPEDLNEFLNPVGDIIEGYGNVTPKTNHGRIFVIIYGLIGIPLSMLAIANLGKFLSAFLKRWTKSAVKNFRNFFETGRKRFRSKEKQALVNYNDIHDVNVGSWLDAIVLLSAFFLYLIVGSVLIAAYEKEMDFFGAIYFNFVSLTTIGLGDLIPKNENYLAFTIIYCIVGLSLTTIAIEIASEYLKKLHFFGRKLENVGNVQVWFGGKMLTMKQLVRNLGDQFNLPENQIIDLNLDQFVDDALKVEAGELPTLRVINSKKSYSSLIY</sequence>
<dbReference type="Proteomes" id="UP000274756">
    <property type="component" value="Unassembled WGS sequence"/>
</dbReference>
<evidence type="ECO:0000256" key="2">
    <source>
        <dbReference type="ARBA" id="ARBA00022448"/>
    </source>
</evidence>
<dbReference type="WBParaSite" id="DME_0000129101-mRNA-1">
    <property type="protein sequence ID" value="DME_0000129101-mRNA-1"/>
    <property type="gene ID" value="DME_0000129101"/>
</dbReference>
<keyword evidence="5 8" id="KW-0406">Ion transport</keyword>
<dbReference type="STRING" id="318479.A0A0N4U3I6"/>
<dbReference type="OrthoDB" id="297496at2759"/>
<evidence type="ECO:0000256" key="9">
    <source>
        <dbReference type="SAM" id="Phobius"/>
    </source>
</evidence>
<dbReference type="EMBL" id="UYYG01001153">
    <property type="protein sequence ID" value="VDN55678.1"/>
    <property type="molecule type" value="Genomic_DNA"/>
</dbReference>
<keyword evidence="13" id="KW-1185">Reference proteome</keyword>
<gene>
    <name evidence="11" type="ORF">DME_LOCUS5651</name>
</gene>
<dbReference type="GO" id="GO:0030322">
    <property type="term" value="P:stabilization of membrane potential"/>
    <property type="evidence" value="ECO:0007669"/>
    <property type="project" value="TreeGrafter"/>
</dbReference>
<feature type="transmembrane region" description="Helical" evidence="9">
    <location>
        <begin position="115"/>
        <end position="135"/>
    </location>
</feature>
<dbReference type="GO" id="GO:0015271">
    <property type="term" value="F:outward rectifier potassium channel activity"/>
    <property type="evidence" value="ECO:0007669"/>
    <property type="project" value="TreeGrafter"/>
</dbReference>
<dbReference type="Pfam" id="PF07885">
    <property type="entry name" value="Ion_trans_2"/>
    <property type="match status" value="2"/>
</dbReference>
<proteinExistence type="inferred from homology"/>
<feature type="domain" description="Potassium channel" evidence="10">
    <location>
        <begin position="27"/>
        <end position="65"/>
    </location>
</feature>
<evidence type="ECO:0000256" key="3">
    <source>
        <dbReference type="ARBA" id="ARBA00022692"/>
    </source>
</evidence>
<dbReference type="PANTHER" id="PTHR11003">
    <property type="entry name" value="POTASSIUM CHANNEL, SUBFAMILY K"/>
    <property type="match status" value="1"/>
</dbReference>